<gene>
    <name evidence="5" type="ORF">TGP89_244540</name>
</gene>
<sequence>MANDKKGPTPNAATTKTDSLFPTGCISCGILTGAVSSTLFTPFDRALYLSVTARRPIFDRRNWLRPYQGVLNTFTSRAINTGLYYPLESIFTNALSSLYTSPGGLKDTESQRQGQVDAEGVGQTKISQKDAEGVLSYPTADEANSGEAPATPKWIFLAAGQLVGLTSAVVCHPINMLKCASWSGHSDTSSGAFFQFVRRGGVRQLYRGMGPTMMREATFGGIFSLLRHGYGFSSSGTPPVDTNRPSTCDSTSSDPPTPAQQPSDMQSVAILEVCNPFVENFVAAAIGVVFSSPFNYARNMQLSTPIGAPTPTTWSTLGDLWREAFHSASAYGNAPCDRRSNSGVTAKRGAFPQLPKSRTDTSVSPSTKNVADAIPQDIQRKVPRCLVRHPTVRGVVIIADRLRIGWGSVRASIGMSIGAVVYGACLNHLVPLTGGFCMP</sequence>
<evidence type="ECO:0000256" key="1">
    <source>
        <dbReference type="ARBA" id="ARBA00004141"/>
    </source>
</evidence>
<feature type="compositionally biased region" description="Polar residues" evidence="4">
    <location>
        <begin position="360"/>
        <end position="369"/>
    </location>
</feature>
<evidence type="ECO:0000256" key="2">
    <source>
        <dbReference type="ARBA" id="ARBA00022692"/>
    </source>
</evidence>
<keyword evidence="3" id="KW-0472">Membrane</keyword>
<reference evidence="5 6" key="1">
    <citation type="submission" date="2014-03" db="EMBL/GenBank/DDBJ databases">
        <authorList>
            <person name="Sibley D."/>
            <person name="Venepally P."/>
            <person name="Karamycheva S."/>
            <person name="Hadjithomas M."/>
            <person name="Khan A."/>
            <person name="Brunk B."/>
            <person name="Roos D."/>
            <person name="Caler E."/>
            <person name="Lorenzi H."/>
        </authorList>
    </citation>
    <scope>NUCLEOTIDE SEQUENCE [LARGE SCALE GENOMIC DNA]</scope>
    <source>
        <strain evidence="6">p89</strain>
    </source>
</reference>
<comment type="caution">
    <text evidence="5">The sequence shown here is derived from an EMBL/GenBank/DDBJ whole genome shotgun (WGS) entry which is preliminary data.</text>
</comment>
<dbReference type="AlphaFoldDB" id="A0A086JQQ0"/>
<dbReference type="OrthoDB" id="329560at2759"/>
<evidence type="ECO:0000256" key="4">
    <source>
        <dbReference type="SAM" id="MobiDB-lite"/>
    </source>
</evidence>
<feature type="region of interest" description="Disordered" evidence="4">
    <location>
        <begin position="337"/>
        <end position="369"/>
    </location>
</feature>
<dbReference type="Gene3D" id="1.50.40.10">
    <property type="entry name" value="Mitochondrial carrier domain"/>
    <property type="match status" value="1"/>
</dbReference>
<dbReference type="EMBL" id="AEYI02001673">
    <property type="protein sequence ID" value="KFG34468.1"/>
    <property type="molecule type" value="Genomic_DNA"/>
</dbReference>
<dbReference type="VEuPathDB" id="ToxoDB:TGP89_244540"/>
<dbReference type="InterPro" id="IPR023395">
    <property type="entry name" value="MCP_dom_sf"/>
</dbReference>
<name>A0A086JQQ0_TOXGO</name>
<protein>
    <submittedName>
        <fullName evidence="5">Mitochondrial carrier superfamily protein</fullName>
    </submittedName>
</protein>
<comment type="subcellular location">
    <subcellularLocation>
        <location evidence="1">Membrane</location>
        <topology evidence="1">Multi-pass membrane protein</topology>
    </subcellularLocation>
</comment>
<dbReference type="Pfam" id="PF00153">
    <property type="entry name" value="Mito_carr"/>
    <property type="match status" value="1"/>
</dbReference>
<dbReference type="Proteomes" id="UP000028828">
    <property type="component" value="Unassembled WGS sequence"/>
</dbReference>
<evidence type="ECO:0000313" key="5">
    <source>
        <dbReference type="EMBL" id="KFG34468.1"/>
    </source>
</evidence>
<feature type="compositionally biased region" description="Low complexity" evidence="4">
    <location>
        <begin position="245"/>
        <end position="264"/>
    </location>
</feature>
<proteinExistence type="predicted"/>
<dbReference type="InterPro" id="IPR018108">
    <property type="entry name" value="MCP_transmembrane"/>
</dbReference>
<evidence type="ECO:0000313" key="6">
    <source>
        <dbReference type="Proteomes" id="UP000028828"/>
    </source>
</evidence>
<dbReference type="GO" id="GO:0005739">
    <property type="term" value="C:mitochondrion"/>
    <property type="evidence" value="ECO:0007669"/>
    <property type="project" value="TreeGrafter"/>
</dbReference>
<dbReference type="GO" id="GO:0015187">
    <property type="term" value="F:glycine transmembrane transporter activity"/>
    <property type="evidence" value="ECO:0007669"/>
    <property type="project" value="TreeGrafter"/>
</dbReference>
<dbReference type="PANTHER" id="PTHR46181:SF3">
    <property type="entry name" value="MITOCHONDRIAL GLYCINE TRANSPORTER"/>
    <property type="match status" value="1"/>
</dbReference>
<organism evidence="5 6">
    <name type="scientific">Toxoplasma gondii p89</name>
    <dbReference type="NCBI Taxonomy" id="943119"/>
    <lineage>
        <taxon>Eukaryota</taxon>
        <taxon>Sar</taxon>
        <taxon>Alveolata</taxon>
        <taxon>Apicomplexa</taxon>
        <taxon>Conoidasida</taxon>
        <taxon>Coccidia</taxon>
        <taxon>Eucoccidiorida</taxon>
        <taxon>Eimeriorina</taxon>
        <taxon>Sarcocystidae</taxon>
        <taxon>Toxoplasma</taxon>
    </lineage>
</organism>
<dbReference type="SUPFAM" id="SSF103506">
    <property type="entry name" value="Mitochondrial carrier"/>
    <property type="match status" value="1"/>
</dbReference>
<feature type="region of interest" description="Disordered" evidence="4">
    <location>
        <begin position="234"/>
        <end position="264"/>
    </location>
</feature>
<keyword evidence="2" id="KW-0812">Transmembrane</keyword>
<dbReference type="GO" id="GO:1904983">
    <property type="term" value="P:glycine import into mitochondrion"/>
    <property type="evidence" value="ECO:0007669"/>
    <property type="project" value="TreeGrafter"/>
</dbReference>
<feature type="region of interest" description="Disordered" evidence="4">
    <location>
        <begin position="105"/>
        <end position="126"/>
    </location>
</feature>
<dbReference type="PANTHER" id="PTHR46181">
    <property type="entry name" value="MITOCHONDRIAL GLYCINE TRANSPORTER"/>
    <property type="match status" value="1"/>
</dbReference>
<accession>A0A086JQQ0</accession>
<dbReference type="GO" id="GO:0016020">
    <property type="term" value="C:membrane"/>
    <property type="evidence" value="ECO:0007669"/>
    <property type="project" value="UniProtKB-SubCell"/>
</dbReference>
<evidence type="ECO:0000256" key="3">
    <source>
        <dbReference type="ARBA" id="ARBA00023136"/>
    </source>
</evidence>